<keyword evidence="3" id="KW-1185">Reference proteome</keyword>
<dbReference type="GO" id="GO:0003677">
    <property type="term" value="F:DNA binding"/>
    <property type="evidence" value="ECO:0007669"/>
    <property type="project" value="InterPro"/>
</dbReference>
<dbReference type="Pfam" id="PF05443">
    <property type="entry name" value="ROS_MUCR"/>
    <property type="match status" value="1"/>
</dbReference>
<protein>
    <submittedName>
        <fullName evidence="2">Transcriptional regulator, MucR family</fullName>
    </submittedName>
</protein>
<dbReference type="Proteomes" id="UP000199356">
    <property type="component" value="Unassembled WGS sequence"/>
</dbReference>
<dbReference type="RefSeq" id="WP_093422636.1">
    <property type="nucleotide sequence ID" value="NZ_FOXA01000010.1"/>
</dbReference>
<evidence type="ECO:0000313" key="3">
    <source>
        <dbReference type="Proteomes" id="UP000199356"/>
    </source>
</evidence>
<comment type="similarity">
    <text evidence="1">Belongs to the ros/MucR family.</text>
</comment>
<dbReference type="GO" id="GO:0008270">
    <property type="term" value="F:zinc ion binding"/>
    <property type="evidence" value="ECO:0007669"/>
    <property type="project" value="InterPro"/>
</dbReference>
<gene>
    <name evidence="2" type="ORF">SAMN04488047_11055</name>
</gene>
<name>A0A1I5S5L9_9RHOB</name>
<dbReference type="Gene3D" id="1.10.10.1550">
    <property type="entry name" value="ROS/MUCR transcriptional regulator protein"/>
    <property type="match status" value="1"/>
</dbReference>
<sequence>MAKADPNDAVATIVAAYAGRQDVTADDIVALAARLKHHFAEGSAEAGEAPADPRARPAPAIAPEKAVTEDKVFCLCCGKGFKMLKRHLGAEHGLTEAEYRQLFGLPEDMPLVAPNYSRQKASYAKRAGFGKYERAPRDGATQGEGVS</sequence>
<accession>A0A1I5S5L9</accession>
<organism evidence="2 3">
    <name type="scientific">Tranquillimonas alkanivorans</name>
    <dbReference type="NCBI Taxonomy" id="441119"/>
    <lineage>
        <taxon>Bacteria</taxon>
        <taxon>Pseudomonadati</taxon>
        <taxon>Pseudomonadota</taxon>
        <taxon>Alphaproteobacteria</taxon>
        <taxon>Rhodobacterales</taxon>
        <taxon>Roseobacteraceae</taxon>
        <taxon>Tranquillimonas</taxon>
    </lineage>
</organism>
<proteinExistence type="inferred from homology"/>
<dbReference type="AlphaFoldDB" id="A0A1I5S5L9"/>
<dbReference type="EMBL" id="FOXA01000010">
    <property type="protein sequence ID" value="SFP66019.1"/>
    <property type="molecule type" value="Genomic_DNA"/>
</dbReference>
<dbReference type="STRING" id="441119.SAMN04488047_11055"/>
<evidence type="ECO:0000256" key="1">
    <source>
        <dbReference type="ARBA" id="ARBA00007031"/>
    </source>
</evidence>
<dbReference type="InterPro" id="IPR041920">
    <property type="entry name" value="ROS/MUCR_sf"/>
</dbReference>
<reference evidence="2 3" key="1">
    <citation type="submission" date="2016-10" db="EMBL/GenBank/DDBJ databases">
        <authorList>
            <person name="de Groot N.N."/>
        </authorList>
    </citation>
    <scope>NUCLEOTIDE SEQUENCE [LARGE SCALE GENOMIC DNA]</scope>
    <source>
        <strain evidence="2 3">DSM 19547</strain>
    </source>
</reference>
<dbReference type="InterPro" id="IPR008807">
    <property type="entry name" value="ROS_MUCR"/>
</dbReference>
<dbReference type="GO" id="GO:0006355">
    <property type="term" value="P:regulation of DNA-templated transcription"/>
    <property type="evidence" value="ECO:0007669"/>
    <property type="project" value="InterPro"/>
</dbReference>
<evidence type="ECO:0000313" key="2">
    <source>
        <dbReference type="EMBL" id="SFP66019.1"/>
    </source>
</evidence>
<dbReference type="OrthoDB" id="9809693at2"/>